<comment type="caution">
    <text evidence="3">The sequence shown here is derived from an EMBL/GenBank/DDBJ whole genome shotgun (WGS) entry which is preliminary data.</text>
</comment>
<organism evidence="3 4">
    <name type="scientific">Rotaria socialis</name>
    <dbReference type="NCBI Taxonomy" id="392032"/>
    <lineage>
        <taxon>Eukaryota</taxon>
        <taxon>Metazoa</taxon>
        <taxon>Spiralia</taxon>
        <taxon>Gnathifera</taxon>
        <taxon>Rotifera</taxon>
        <taxon>Eurotatoria</taxon>
        <taxon>Bdelloidea</taxon>
        <taxon>Philodinida</taxon>
        <taxon>Philodinidae</taxon>
        <taxon>Rotaria</taxon>
    </lineage>
</organism>
<dbReference type="EMBL" id="CAJNYT010005352">
    <property type="protein sequence ID" value="CAF3730478.1"/>
    <property type="molecule type" value="Genomic_DNA"/>
</dbReference>
<evidence type="ECO:0000313" key="4">
    <source>
        <dbReference type="Proteomes" id="UP000663872"/>
    </source>
</evidence>
<dbReference type="EMBL" id="CAJNYU010004141">
    <property type="protein sequence ID" value="CAF3728526.1"/>
    <property type="molecule type" value="Genomic_DNA"/>
</dbReference>
<sequence length="100" mass="11365">MYMSQRNIMGSAITFENTTNEIINISNLRYPPGTSDWSFPRVLTPRSSAADSLTTFAPYIEIVWSCPSLGIAQRQTIRNTAGNYWVLIQHGVNEVELRQR</sequence>
<dbReference type="Proteomes" id="UP000663869">
    <property type="component" value="Unassembled WGS sequence"/>
</dbReference>
<name>A0A818WSG3_9BILA</name>
<accession>A0A818WSG3</accession>
<dbReference type="EMBL" id="CAJNYV010004407">
    <property type="protein sequence ID" value="CAF3670322.1"/>
    <property type="molecule type" value="Genomic_DNA"/>
</dbReference>
<reference evidence="3" key="1">
    <citation type="submission" date="2021-02" db="EMBL/GenBank/DDBJ databases">
        <authorList>
            <person name="Nowell W R."/>
        </authorList>
    </citation>
    <scope>NUCLEOTIDE SEQUENCE</scope>
</reference>
<evidence type="ECO:0000313" key="3">
    <source>
        <dbReference type="EMBL" id="CAF3730478.1"/>
    </source>
</evidence>
<evidence type="ECO:0000313" key="1">
    <source>
        <dbReference type="EMBL" id="CAF3670322.1"/>
    </source>
</evidence>
<gene>
    <name evidence="2" type="ORF">FME351_LOCUS29529</name>
    <name evidence="3" type="ORF">GRG538_LOCUS30230</name>
    <name evidence="1" type="ORF">KIK155_LOCUS24626</name>
</gene>
<dbReference type="Proteomes" id="UP000663872">
    <property type="component" value="Unassembled WGS sequence"/>
</dbReference>
<dbReference type="Proteomes" id="UP000663865">
    <property type="component" value="Unassembled WGS sequence"/>
</dbReference>
<proteinExistence type="predicted"/>
<dbReference type="AlphaFoldDB" id="A0A818WSG3"/>
<protein>
    <submittedName>
        <fullName evidence="3">Uncharacterized protein</fullName>
    </submittedName>
</protein>
<evidence type="ECO:0000313" key="2">
    <source>
        <dbReference type="EMBL" id="CAF3728526.1"/>
    </source>
</evidence>